<dbReference type="NCBIfam" id="NF000585">
    <property type="entry name" value="PRK00010.1"/>
    <property type="match status" value="1"/>
</dbReference>
<dbReference type="AlphaFoldDB" id="A0A381U009"/>
<name>A0A381U009_9ZZZZ</name>
<dbReference type="Pfam" id="PF00281">
    <property type="entry name" value="Ribosomal_L5"/>
    <property type="match status" value="1"/>
</dbReference>
<dbReference type="InterPro" id="IPR002132">
    <property type="entry name" value="Ribosomal_uL5"/>
</dbReference>
<evidence type="ECO:0008006" key="8">
    <source>
        <dbReference type="Google" id="ProtNLM"/>
    </source>
</evidence>
<evidence type="ECO:0000259" key="5">
    <source>
        <dbReference type="Pfam" id="PF00281"/>
    </source>
</evidence>
<evidence type="ECO:0000313" key="7">
    <source>
        <dbReference type="EMBL" id="SVA21545.1"/>
    </source>
</evidence>
<dbReference type="PIRSF" id="PIRSF002161">
    <property type="entry name" value="Ribosomal_L5"/>
    <property type="match status" value="1"/>
</dbReference>
<dbReference type="HAMAP" id="MF_01333_B">
    <property type="entry name" value="Ribosomal_uL5_B"/>
    <property type="match status" value="1"/>
</dbReference>
<dbReference type="InterPro" id="IPR031310">
    <property type="entry name" value="Ribosomal_uL5_N"/>
</dbReference>
<dbReference type="Gene3D" id="3.30.1440.10">
    <property type="match status" value="1"/>
</dbReference>
<dbReference type="EMBL" id="UINC01005473">
    <property type="protein sequence ID" value="SVA21545.1"/>
    <property type="molecule type" value="Genomic_DNA"/>
</dbReference>
<feature type="domain" description="Large ribosomal subunit protein uL5 C-terminal" evidence="6">
    <location>
        <begin position="111"/>
        <end position="203"/>
    </location>
</feature>
<dbReference type="GO" id="GO:1990904">
    <property type="term" value="C:ribonucleoprotein complex"/>
    <property type="evidence" value="ECO:0007669"/>
    <property type="project" value="UniProtKB-KW"/>
</dbReference>
<dbReference type="InterPro" id="IPR022803">
    <property type="entry name" value="Ribosomal_uL5_dom_sf"/>
</dbReference>
<feature type="region of interest" description="Disordered" evidence="4">
    <location>
        <begin position="1"/>
        <end position="21"/>
    </location>
</feature>
<proteinExistence type="inferred from homology"/>
<comment type="similarity">
    <text evidence="1">Belongs to the universal ribosomal protein uL5 family.</text>
</comment>
<dbReference type="InterPro" id="IPR031309">
    <property type="entry name" value="Ribosomal_uL5_C"/>
</dbReference>
<evidence type="ECO:0000256" key="2">
    <source>
        <dbReference type="ARBA" id="ARBA00022980"/>
    </source>
</evidence>
<dbReference type="GO" id="GO:0003735">
    <property type="term" value="F:structural constituent of ribosome"/>
    <property type="evidence" value="ECO:0007669"/>
    <property type="project" value="InterPro"/>
</dbReference>
<evidence type="ECO:0000259" key="6">
    <source>
        <dbReference type="Pfam" id="PF00673"/>
    </source>
</evidence>
<evidence type="ECO:0000256" key="4">
    <source>
        <dbReference type="SAM" id="MobiDB-lite"/>
    </source>
</evidence>
<organism evidence="7">
    <name type="scientific">marine metagenome</name>
    <dbReference type="NCBI Taxonomy" id="408172"/>
    <lineage>
        <taxon>unclassified sequences</taxon>
        <taxon>metagenomes</taxon>
        <taxon>ecological metagenomes</taxon>
    </lineage>
</organism>
<feature type="domain" description="Large ribosomal subunit protein uL5 N-terminal" evidence="5">
    <location>
        <begin position="51"/>
        <end position="107"/>
    </location>
</feature>
<dbReference type="SUPFAM" id="SSF55282">
    <property type="entry name" value="RL5-like"/>
    <property type="match status" value="1"/>
</dbReference>
<feature type="compositionally biased region" description="Basic and acidic residues" evidence="4">
    <location>
        <begin position="1"/>
        <end position="13"/>
    </location>
</feature>
<keyword evidence="3" id="KW-0687">Ribonucleoprotein</keyword>
<dbReference type="GO" id="GO:0005840">
    <property type="term" value="C:ribosome"/>
    <property type="evidence" value="ECO:0007669"/>
    <property type="project" value="UniProtKB-KW"/>
</dbReference>
<dbReference type="FunFam" id="3.30.1440.10:FF:000001">
    <property type="entry name" value="50S ribosomal protein L5"/>
    <property type="match status" value="1"/>
</dbReference>
<protein>
    <recommendedName>
        <fullName evidence="8">50S ribosomal protein L5</fullName>
    </recommendedName>
</protein>
<dbReference type="GO" id="GO:0006412">
    <property type="term" value="P:translation"/>
    <property type="evidence" value="ECO:0007669"/>
    <property type="project" value="InterPro"/>
</dbReference>
<dbReference type="Pfam" id="PF00673">
    <property type="entry name" value="Ribosomal_L5_C"/>
    <property type="match status" value="1"/>
</dbReference>
<dbReference type="PANTHER" id="PTHR11994">
    <property type="entry name" value="60S RIBOSOMAL PROTEIN L11-RELATED"/>
    <property type="match status" value="1"/>
</dbReference>
<reference evidence="7" key="1">
    <citation type="submission" date="2018-05" db="EMBL/GenBank/DDBJ databases">
        <authorList>
            <person name="Lanie J.A."/>
            <person name="Ng W.-L."/>
            <person name="Kazmierczak K.M."/>
            <person name="Andrzejewski T.M."/>
            <person name="Davidsen T.M."/>
            <person name="Wayne K.J."/>
            <person name="Tettelin H."/>
            <person name="Glass J.I."/>
            <person name="Rusch D."/>
            <person name="Podicherti R."/>
            <person name="Tsui H.-C.T."/>
            <person name="Winkler M.E."/>
        </authorList>
    </citation>
    <scope>NUCLEOTIDE SEQUENCE</scope>
</reference>
<gene>
    <name evidence="7" type="ORF">METZ01_LOCUS74399</name>
</gene>
<sequence>MAKESKTVKNKDSKAKKKTTQSTTVGYIPNLHNRYLDEVIPSLTKRFSYKNIMEVPKLATISINMGVGDAKVNPKALESAIDELTMISGQKPVVTLSKKDISNFKVRRGFPVGCKVTMRGNRMYDFFERLITVALPRTRDFRGLSFKSFDKRGNFNFGVKEQIIFTEINYDKIDSIRGMDINITTTATSDDEAYWLLKEFGFPLMDKPRKSEETIEVA</sequence>
<evidence type="ECO:0000256" key="1">
    <source>
        <dbReference type="ARBA" id="ARBA00008553"/>
    </source>
</evidence>
<accession>A0A381U009</accession>
<dbReference type="InterPro" id="IPR020930">
    <property type="entry name" value="Ribosomal_uL5_bac-type"/>
</dbReference>
<evidence type="ECO:0000256" key="3">
    <source>
        <dbReference type="ARBA" id="ARBA00023274"/>
    </source>
</evidence>
<keyword evidence="2" id="KW-0689">Ribosomal protein</keyword>